<evidence type="ECO:0000256" key="2">
    <source>
        <dbReference type="SAM" id="MobiDB-lite"/>
    </source>
</evidence>
<keyword evidence="1" id="KW-0175">Coiled coil</keyword>
<proteinExistence type="predicted"/>
<evidence type="ECO:0000313" key="3">
    <source>
        <dbReference type="EMBL" id="KAK2954572.1"/>
    </source>
</evidence>
<keyword evidence="4" id="KW-1185">Reference proteome</keyword>
<accession>A0ABQ9XS74</accession>
<evidence type="ECO:0000313" key="4">
    <source>
        <dbReference type="Proteomes" id="UP001281761"/>
    </source>
</evidence>
<evidence type="ECO:0000256" key="1">
    <source>
        <dbReference type="SAM" id="Coils"/>
    </source>
</evidence>
<feature type="region of interest" description="Disordered" evidence="2">
    <location>
        <begin position="1848"/>
        <end position="1893"/>
    </location>
</feature>
<protein>
    <submittedName>
        <fullName evidence="3">Uncharacterized protein</fullName>
    </submittedName>
</protein>
<reference evidence="3 4" key="1">
    <citation type="journal article" date="2022" name="bioRxiv">
        <title>Genomics of Preaxostyla Flagellates Illuminates Evolutionary Transitions and the Path Towards Mitochondrial Loss.</title>
        <authorList>
            <person name="Novak L.V.F."/>
            <person name="Treitli S.C."/>
            <person name="Pyrih J."/>
            <person name="Halakuc P."/>
            <person name="Pipaliya S.V."/>
            <person name="Vacek V."/>
            <person name="Brzon O."/>
            <person name="Soukal P."/>
            <person name="Eme L."/>
            <person name="Dacks J.B."/>
            <person name="Karnkowska A."/>
            <person name="Elias M."/>
            <person name="Hampl V."/>
        </authorList>
    </citation>
    <scope>NUCLEOTIDE SEQUENCE [LARGE SCALE GENOMIC DNA]</scope>
    <source>
        <strain evidence="3">NAU3</strain>
        <tissue evidence="3">Gut</tissue>
    </source>
</reference>
<gene>
    <name evidence="3" type="ORF">BLNAU_10423</name>
</gene>
<dbReference type="EMBL" id="JARBJD010000076">
    <property type="protein sequence ID" value="KAK2954572.1"/>
    <property type="molecule type" value="Genomic_DNA"/>
</dbReference>
<feature type="compositionally biased region" description="Basic and acidic residues" evidence="2">
    <location>
        <begin position="1869"/>
        <end position="1883"/>
    </location>
</feature>
<sequence>MGNDINRHLQQNSSTVPLNPVDVDLTLLRKIQVIIDSCVGVLQQTNFLDLDSLLTNEQLSDLSHLLYLSFPTQSQGFNDHQPLEPFLFRSSTFSLFGHVIVNQQTFEDYRRKLDKSRQNPILHVITGTAGMGKSASRFPFVTLLMSHGVESATTTQKGEQTFVFKLKNTVETGKAAIYLDNRFDPFPGFETASYVHTYDVFSFKEKGDNEPSDAKLEERIYDPGALSLPKNLSSSNGWTHHGDVSVPSVEYFPYFVRLLVCPETEILHAPRPLSKDIRIFQKSTLASGSILAAGSVLIHDSIYHKQLLSKDIHLKVQMILLAGSTVARHSTIVEYPANTISLFHDGDGTEIRISNQPPNRTHYEQQTILNRNYVLEAGSTLRKGSKVTLKLPRPQKRSPLTKDKTIARPIEIAAGSIITANSVLAAGSSISSTLKVENLLKGKHWDVVDDLTFSKYSTLHEDGNYVLFTSPKSSRWKEINNPQSLNPVTVVEYSVPKYTPQEEAALLNTMGAPTDISENDILRIMRSVELFSFNPRFVLNPEQAKKTIDTIWESDKQIIKISPQDLFNDDISHKMIHFSCPQYDCHNWRTEFATELAKKIILRTFNTAMQEEDAETVLTLTNDRELNQKKEAVFHAFVSDAIVGGLRLASPKRLVTGETLPDNIRLPAPIGESHIHMRNPKSIRKASLPDIKQIPAEKLRDFEEQWGILFSSPMHPCFVSSTKLGGEGDIVAISRPITHHKEIRSSRRQTQNNSNAKCFTFYLKPLGGNNEEVGSILLFFKVHAEQDEWKVDDIAVMFIHSTLAPNSFFSRTMSNLMFVWLALLSTVYGLSQQHIHPFVFFVKLPTFTDFALEGPNTSASFIPTDNVMAIDAHTREVSEDDHALTGQLLLSSVAAVQPNTNPQHFRCSFCGRILTDFFPSHRCPNIRKKHWQISDMRTKDAIWNWENSMLDWRPPQIVQLQTADGSVPQFVFSLVSTPSAGPSTGCEEGQRAVVGIRLAFPHPKCVPNSREGRREFDVMDVEMVCVGEQTTRPLPFALATKEQARRIAWKVIHSDPIPNIFTYFPSRPNNPRPPQPTISPMPGPAFRGTKTRPIVLNEFENRASHLCTSVHLVDVWTNGQRIGFDENKRDDVLSLGALHPPHECPTDLWKSKQVPLAQIHLPMTVFPKQTVLLGTSQILTPFEIRGILSLVDRKDSNDIISRLQRQSIVRECINKGQPLTEDMVQFILSDERVFSLLPASDLVSLQNRLPSLRSLSLYDLQSLVSFVSGTPTFISDILGTIADSLAHPTQPKRQTLEGRTNTVIRTDPTIQQKRKAALASFLSTVGIQSATQDQIQTREINAMLTCLQTSFSVSSRMLREVLEYKLLGKETDLSLADVGMVVEGLKTNPLLPLWRRRHITPFLTEVPKTCEQQMEVLSRLKKTFERKEREICIAILLIHAPIDDSEKTRLTSLITSKPNPFSEIQIELLTTLINENFHDQNDVNEWNKALDSLESEARNIQDDVDELNVALECRESEAKNSQDDVDERNKTLACLEETQNYDELPYSVLQKCIQMSTQVSEIESDILGEAILSAENILGRDRDTLLSLVYRKPRFTSSRRKDIASWCCLNLDPNLEDTLVEQISELKLSDLTKTRMKECVTAKSSVSDKDINFLNNLFKLREYSDEQPHFLDRSEKLSQSDRSLAVSCGIAQSDVAQVLIDELPHFLERNKKLSQSDRSLAVSCGIAQSDVTIILIANLFDHFRGKTFLSDEDLKIIQADIQRFRDCLYLKQIYLIKRLKEANVSWKDLATLLCLPNGDDSTHLPGLDVLCPPATQGSRGRKSERNPQILKNHTSTIKMTTIMPRLPSGSERLMKQKHRPVNSPSLKTKRMDETSDRPPKEPMEGFDSIIPTF</sequence>
<dbReference type="Proteomes" id="UP001281761">
    <property type="component" value="Unassembled WGS sequence"/>
</dbReference>
<feature type="region of interest" description="Disordered" evidence="2">
    <location>
        <begin position="1812"/>
        <end position="1831"/>
    </location>
</feature>
<name>A0ABQ9XS74_9EUKA</name>
<feature type="coiled-coil region" evidence="1">
    <location>
        <begin position="1483"/>
        <end position="1517"/>
    </location>
</feature>
<comment type="caution">
    <text evidence="3">The sequence shown here is derived from an EMBL/GenBank/DDBJ whole genome shotgun (WGS) entry which is preliminary data.</text>
</comment>
<organism evidence="3 4">
    <name type="scientific">Blattamonas nauphoetae</name>
    <dbReference type="NCBI Taxonomy" id="2049346"/>
    <lineage>
        <taxon>Eukaryota</taxon>
        <taxon>Metamonada</taxon>
        <taxon>Preaxostyla</taxon>
        <taxon>Oxymonadida</taxon>
        <taxon>Blattamonas</taxon>
    </lineage>
</organism>